<name>A0A3P7JJI8_STRVU</name>
<reference evidence="2 3" key="1">
    <citation type="submission" date="2018-11" db="EMBL/GenBank/DDBJ databases">
        <authorList>
            <consortium name="Pathogen Informatics"/>
        </authorList>
    </citation>
    <scope>NUCLEOTIDE SEQUENCE [LARGE SCALE GENOMIC DNA]</scope>
</reference>
<evidence type="ECO:0000313" key="3">
    <source>
        <dbReference type="Proteomes" id="UP000270094"/>
    </source>
</evidence>
<organism evidence="2 3">
    <name type="scientific">Strongylus vulgaris</name>
    <name type="common">Blood worm</name>
    <dbReference type="NCBI Taxonomy" id="40348"/>
    <lineage>
        <taxon>Eukaryota</taxon>
        <taxon>Metazoa</taxon>
        <taxon>Ecdysozoa</taxon>
        <taxon>Nematoda</taxon>
        <taxon>Chromadorea</taxon>
        <taxon>Rhabditida</taxon>
        <taxon>Rhabditina</taxon>
        <taxon>Rhabditomorpha</taxon>
        <taxon>Strongyloidea</taxon>
        <taxon>Strongylidae</taxon>
        <taxon>Strongylus</taxon>
    </lineage>
</organism>
<accession>A0A3P7JJI8</accession>
<feature type="chain" id="PRO_5017980471" evidence="1">
    <location>
        <begin position="25"/>
        <end position="57"/>
    </location>
</feature>
<evidence type="ECO:0000313" key="2">
    <source>
        <dbReference type="EMBL" id="VDM83626.1"/>
    </source>
</evidence>
<proteinExistence type="predicted"/>
<sequence length="57" mass="6135">MTTSFLPYCLLIVGLAVFPFTVSSLPIEDGSGWIPVKDDYRASELASSGEEQPGTLK</sequence>
<protein>
    <submittedName>
        <fullName evidence="2">Uncharacterized protein</fullName>
    </submittedName>
</protein>
<gene>
    <name evidence="2" type="ORF">SVUK_LOCUS18624</name>
</gene>
<evidence type="ECO:0000256" key="1">
    <source>
        <dbReference type="SAM" id="SignalP"/>
    </source>
</evidence>
<dbReference type="EMBL" id="UYYB01124303">
    <property type="protein sequence ID" value="VDM83626.1"/>
    <property type="molecule type" value="Genomic_DNA"/>
</dbReference>
<keyword evidence="3" id="KW-1185">Reference proteome</keyword>
<feature type="signal peptide" evidence="1">
    <location>
        <begin position="1"/>
        <end position="24"/>
    </location>
</feature>
<dbReference type="Proteomes" id="UP000270094">
    <property type="component" value="Unassembled WGS sequence"/>
</dbReference>
<keyword evidence="1" id="KW-0732">Signal</keyword>
<dbReference type="AlphaFoldDB" id="A0A3P7JJI8"/>